<dbReference type="InterPro" id="IPR038883">
    <property type="entry name" value="AN11006-like"/>
</dbReference>
<evidence type="ECO:0000256" key="1">
    <source>
        <dbReference type="SAM" id="MobiDB-lite"/>
    </source>
</evidence>
<dbReference type="RefSeq" id="XP_062732759.1">
    <property type="nucleotide sequence ID" value="XM_062878798.1"/>
</dbReference>
<accession>A0ABR0FK17</accession>
<dbReference type="EMBL" id="JAFFGZ010000006">
    <property type="protein sequence ID" value="KAK4643783.1"/>
    <property type="molecule type" value="Genomic_DNA"/>
</dbReference>
<feature type="region of interest" description="Disordered" evidence="1">
    <location>
        <begin position="1"/>
        <end position="52"/>
    </location>
</feature>
<name>A0ABR0FK17_9PEZI</name>
<dbReference type="PANTHER" id="PTHR42085">
    <property type="entry name" value="F-BOX DOMAIN-CONTAINING PROTEIN"/>
    <property type="match status" value="1"/>
</dbReference>
<gene>
    <name evidence="2" type="ORF">QC761_405148</name>
</gene>
<feature type="region of interest" description="Disordered" evidence="1">
    <location>
        <begin position="292"/>
        <end position="325"/>
    </location>
</feature>
<keyword evidence="3" id="KW-1185">Reference proteome</keyword>
<reference evidence="2 3" key="1">
    <citation type="journal article" date="2023" name="bioRxiv">
        <title>High-quality genome assemblies of four members of thePodospora anserinaspecies complex.</title>
        <authorList>
            <person name="Ament-Velasquez S.L."/>
            <person name="Vogan A.A."/>
            <person name="Wallerman O."/>
            <person name="Hartmann F."/>
            <person name="Gautier V."/>
            <person name="Silar P."/>
            <person name="Giraud T."/>
            <person name="Johannesson H."/>
        </authorList>
    </citation>
    <scope>NUCLEOTIDE SEQUENCE [LARGE SCALE GENOMIC DNA]</scope>
    <source>
        <strain evidence="2 3">CBS 112042</strain>
    </source>
</reference>
<organism evidence="2 3">
    <name type="scientific">Podospora bellae-mahoneyi</name>
    <dbReference type="NCBI Taxonomy" id="2093777"/>
    <lineage>
        <taxon>Eukaryota</taxon>
        <taxon>Fungi</taxon>
        <taxon>Dikarya</taxon>
        <taxon>Ascomycota</taxon>
        <taxon>Pezizomycotina</taxon>
        <taxon>Sordariomycetes</taxon>
        <taxon>Sordariomycetidae</taxon>
        <taxon>Sordariales</taxon>
        <taxon>Podosporaceae</taxon>
        <taxon>Podospora</taxon>
    </lineage>
</organism>
<dbReference type="Proteomes" id="UP001322138">
    <property type="component" value="Unassembled WGS sequence"/>
</dbReference>
<feature type="compositionally biased region" description="Basic residues" evidence="1">
    <location>
        <begin position="297"/>
        <end position="315"/>
    </location>
</feature>
<comment type="caution">
    <text evidence="2">The sequence shown here is derived from an EMBL/GenBank/DDBJ whole genome shotgun (WGS) entry which is preliminary data.</text>
</comment>
<dbReference type="GeneID" id="87898280"/>
<evidence type="ECO:0000313" key="3">
    <source>
        <dbReference type="Proteomes" id="UP001322138"/>
    </source>
</evidence>
<evidence type="ECO:0000313" key="2">
    <source>
        <dbReference type="EMBL" id="KAK4643783.1"/>
    </source>
</evidence>
<feature type="compositionally biased region" description="Polar residues" evidence="1">
    <location>
        <begin position="33"/>
        <end position="52"/>
    </location>
</feature>
<proteinExistence type="predicted"/>
<sequence length="325" mass="36401">MSETKRKATAMAGTTGDAKRMRTSGGPLPTVLRPSTSPPATESDNTTSSAADNSVVPCAPASHFKLLPGEIRNMIYRYCLVSDRTIIPRIPEIEIPSHSLRQPRNGTSGAFFGLALGTGREIFGEVLPLFYGENKFGLSSPYHKCWVNRVGKRSAGCIRAIVIHCEGNANHAKSYFTEMQTALVKRCPNLQSIEHNCEWPIPADFFFTRITASHMAMTWRRFKDLEMVGLQYYYMPARVQDNSPLWELLAKLCKQSKTRAVAMQRAGIFVTDRAVGEWVEDEIEDKTEDKIVDKGKDKGKRKGKCKRKSKGKVVRASHSNVDRRD</sequence>
<protein>
    <submittedName>
        <fullName evidence="2">Uncharacterized protein</fullName>
    </submittedName>
</protein>
<dbReference type="PANTHER" id="PTHR42085:SF2">
    <property type="entry name" value="F-BOX DOMAIN-CONTAINING PROTEIN"/>
    <property type="match status" value="1"/>
</dbReference>